<dbReference type="Proteomes" id="UP000009081">
    <property type="component" value="Plasmid megaplasmid"/>
</dbReference>
<dbReference type="RefSeq" id="WP_003596015.1">
    <property type="nucleotide sequence ID" value="NC_012811.1"/>
</dbReference>
<dbReference type="AlphaFoldDB" id="C5B6B9"/>
<sequence length="92" mass="9953">MEDTAVARRYARTAVTTYVPEGTRPEQSRILRAAAMLTLATGIGVTLVSGHGPDLSQVFGAPRTNHMDGQQALELMRIQAYAAQSASYPSFR</sequence>
<name>C5B6B9_METEA</name>
<keyword evidence="2" id="KW-1185">Reference proteome</keyword>
<reference evidence="1 2" key="1">
    <citation type="journal article" date="2009" name="PLoS ONE">
        <title>Methylobacterium genome sequences: a reference blueprint to investigate microbial metabolism of C1 compounds from natural and industrial sources.</title>
        <authorList>
            <person name="Vuilleumier S."/>
            <person name="Chistoserdova L."/>
            <person name="Lee M.-C."/>
            <person name="Bringel F."/>
            <person name="Lajus A."/>
            <person name="Zhou Y."/>
            <person name="Gourion B."/>
            <person name="Barbe V."/>
            <person name="Chang J."/>
            <person name="Cruveiller S."/>
            <person name="Dossat C."/>
            <person name="Gillett W."/>
            <person name="Gruffaz C."/>
            <person name="Haugen E."/>
            <person name="Hourcade E."/>
            <person name="Levy R."/>
            <person name="Mangenot S."/>
            <person name="Muller E."/>
            <person name="Nadalig T."/>
            <person name="Pagni M."/>
            <person name="Penny C."/>
            <person name="Peyraud R."/>
            <person name="Robinson D.G."/>
            <person name="Roche D."/>
            <person name="Rouy Z."/>
            <person name="Saenampechek C."/>
            <person name="Salvignol G."/>
            <person name="Vallenet D."/>
            <person name="Wu Z."/>
            <person name="Marx C.J."/>
            <person name="Vorholt J.A."/>
            <person name="Olson M.V."/>
            <person name="Kaul R."/>
            <person name="Weissenbach J."/>
            <person name="Medigue C."/>
            <person name="Lidstrom M.E."/>
        </authorList>
    </citation>
    <scope>NUCLEOTIDE SEQUENCE [LARGE SCALE GENOMIC DNA]</scope>
    <source>
        <strain evidence="2">ATCC 14718 / DSM 1338 / JCM 2805 / NCIMB 9133 / AM1</strain>
    </source>
</reference>
<organism evidence="1 2">
    <name type="scientific">Methylorubrum extorquens (strain ATCC 14718 / DSM 1338 / JCM 2805 / NCIMB 9133 / AM1)</name>
    <name type="common">Methylobacterium extorquens</name>
    <dbReference type="NCBI Taxonomy" id="272630"/>
    <lineage>
        <taxon>Bacteria</taxon>
        <taxon>Pseudomonadati</taxon>
        <taxon>Pseudomonadota</taxon>
        <taxon>Alphaproteobacteria</taxon>
        <taxon>Hyphomicrobiales</taxon>
        <taxon>Methylobacteriaceae</taxon>
        <taxon>Methylorubrum</taxon>
    </lineage>
</organism>
<protein>
    <submittedName>
        <fullName evidence="1">Uncharacterized protein</fullName>
    </submittedName>
</protein>
<evidence type="ECO:0000313" key="1">
    <source>
        <dbReference type="EMBL" id="ACS44001.1"/>
    </source>
</evidence>
<dbReference type="HOGENOM" id="CLU_2409843_0_0_5"/>
<geneLocation type="plasmid" evidence="1 2">
    <name>megaplasmid</name>
</geneLocation>
<accession>C5B6B9</accession>
<keyword evidence="1" id="KW-0614">Plasmid</keyword>
<evidence type="ECO:0000313" key="2">
    <source>
        <dbReference type="Proteomes" id="UP000009081"/>
    </source>
</evidence>
<gene>
    <name evidence="1" type="ordered locus">MexAM1_META2p1260</name>
</gene>
<proteinExistence type="predicted"/>
<dbReference type="KEGG" id="mea:Mex_2p1260"/>
<dbReference type="EMBL" id="CP001511">
    <property type="protein sequence ID" value="ACS44001.1"/>
    <property type="molecule type" value="Genomic_DNA"/>
</dbReference>